<keyword evidence="6 11" id="KW-0812">Transmembrane</keyword>
<dbReference type="OrthoDB" id="3375053at2"/>
<keyword evidence="4" id="KW-0997">Cell inner membrane</keyword>
<evidence type="ECO:0000313" key="13">
    <source>
        <dbReference type="Proteomes" id="UP000183750"/>
    </source>
</evidence>
<keyword evidence="9 11" id="KW-0472">Membrane</keyword>
<reference evidence="13" key="1">
    <citation type="submission" date="2016-10" db="EMBL/GenBank/DDBJ databases">
        <authorList>
            <person name="Varghese N."/>
            <person name="Submissions S."/>
        </authorList>
    </citation>
    <scope>NUCLEOTIDE SEQUENCE [LARGE SCALE GENOMIC DNA]</scope>
    <source>
        <strain evidence="13">DSM 16089</strain>
    </source>
</reference>
<dbReference type="AlphaFoldDB" id="A0A1H4JQR5"/>
<evidence type="ECO:0000256" key="5">
    <source>
        <dbReference type="ARBA" id="ARBA00022605"/>
    </source>
</evidence>
<keyword evidence="5" id="KW-0028">Amino-acid biosynthesis</keyword>
<dbReference type="PANTHER" id="PTHR37468:SF1">
    <property type="entry name" value="SULFATE TRANSPORTER CYSZ"/>
    <property type="match status" value="1"/>
</dbReference>
<dbReference type="GO" id="GO:0009675">
    <property type="term" value="F:high-affinity sulfate:proton symporter activity"/>
    <property type="evidence" value="ECO:0007669"/>
    <property type="project" value="TreeGrafter"/>
</dbReference>
<feature type="transmembrane region" description="Helical" evidence="11">
    <location>
        <begin position="137"/>
        <end position="164"/>
    </location>
</feature>
<dbReference type="EMBL" id="FNSQ01000005">
    <property type="protein sequence ID" value="SEB48266.1"/>
    <property type="molecule type" value="Genomic_DNA"/>
</dbReference>
<dbReference type="GO" id="GO:0005886">
    <property type="term" value="C:plasma membrane"/>
    <property type="evidence" value="ECO:0007669"/>
    <property type="project" value="TreeGrafter"/>
</dbReference>
<feature type="transmembrane region" description="Helical" evidence="11">
    <location>
        <begin position="204"/>
        <end position="232"/>
    </location>
</feature>
<protein>
    <submittedName>
        <fullName evidence="12">CysZ protein</fullName>
    </submittedName>
</protein>
<keyword evidence="8" id="KW-0764">Sulfate transport</keyword>
<dbReference type="RefSeq" id="WP_060927665.1">
    <property type="nucleotide sequence ID" value="NZ_FNSQ01000005.1"/>
</dbReference>
<evidence type="ECO:0000313" key="12">
    <source>
        <dbReference type="EMBL" id="SEB48266.1"/>
    </source>
</evidence>
<comment type="subcellular location">
    <subcellularLocation>
        <location evidence="1">Membrane</location>
        <topology evidence="1">Multi-pass membrane protein</topology>
    </subcellularLocation>
</comment>
<sequence length="275" mass="28026">MIGEFVDGIRTLLRGFGTWRRRPGLMALGLVPGVIAALVLLAGLVPLALSLGPISDALTPFADGWIPAWRSALRAAVGIVVFVAALALASAVFSALALAIGDPFYQRIWRAVETDLGDAPPSDGGGFWMAVGESLRLVLLGILIAILVLLLGLIPLIGGFLGAVGGVMLSGRMLARELTGRAFDARGLSPADRALLFRGSRARVLGFGVATQLCFLIPGGAVAVMPAAVAGATTLARSMMHRTPLPQLAPPPAPAAPPAPAPPTAPPAPTAPGPV</sequence>
<evidence type="ECO:0000256" key="3">
    <source>
        <dbReference type="ARBA" id="ARBA00022475"/>
    </source>
</evidence>
<keyword evidence="7 11" id="KW-1133">Transmembrane helix</keyword>
<evidence type="ECO:0000256" key="1">
    <source>
        <dbReference type="ARBA" id="ARBA00004141"/>
    </source>
</evidence>
<feature type="transmembrane region" description="Helical" evidence="11">
    <location>
        <begin position="72"/>
        <end position="100"/>
    </location>
</feature>
<keyword evidence="2" id="KW-0813">Transport</keyword>
<evidence type="ECO:0000256" key="4">
    <source>
        <dbReference type="ARBA" id="ARBA00022519"/>
    </source>
</evidence>
<evidence type="ECO:0000256" key="10">
    <source>
        <dbReference type="SAM" id="MobiDB-lite"/>
    </source>
</evidence>
<dbReference type="PANTHER" id="PTHR37468">
    <property type="entry name" value="SULFATE TRANSPORTER CYSZ"/>
    <property type="match status" value="1"/>
</dbReference>
<evidence type="ECO:0000256" key="9">
    <source>
        <dbReference type="ARBA" id="ARBA00023136"/>
    </source>
</evidence>
<evidence type="ECO:0000256" key="2">
    <source>
        <dbReference type="ARBA" id="ARBA00022448"/>
    </source>
</evidence>
<keyword evidence="13" id="KW-1185">Reference proteome</keyword>
<dbReference type="Pfam" id="PF07264">
    <property type="entry name" value="EI24"/>
    <property type="match status" value="1"/>
</dbReference>
<name>A0A1H4JQR5_9MICO</name>
<evidence type="ECO:0000256" key="11">
    <source>
        <dbReference type="SAM" id="Phobius"/>
    </source>
</evidence>
<evidence type="ECO:0000256" key="7">
    <source>
        <dbReference type="ARBA" id="ARBA00022989"/>
    </source>
</evidence>
<dbReference type="GO" id="GO:0000103">
    <property type="term" value="P:sulfate assimilation"/>
    <property type="evidence" value="ECO:0007669"/>
    <property type="project" value="TreeGrafter"/>
</dbReference>
<feature type="region of interest" description="Disordered" evidence="10">
    <location>
        <begin position="243"/>
        <end position="275"/>
    </location>
</feature>
<gene>
    <name evidence="12" type="ORF">SAMN04489807_0963</name>
</gene>
<dbReference type="InterPro" id="IPR059112">
    <property type="entry name" value="CysZ/EI24"/>
</dbReference>
<organism evidence="12 13">
    <name type="scientific">Microbacterium hydrocarbonoxydans</name>
    <dbReference type="NCBI Taxonomy" id="273678"/>
    <lineage>
        <taxon>Bacteria</taxon>
        <taxon>Bacillati</taxon>
        <taxon>Actinomycetota</taxon>
        <taxon>Actinomycetes</taxon>
        <taxon>Micrococcales</taxon>
        <taxon>Microbacteriaceae</taxon>
        <taxon>Microbacterium</taxon>
    </lineage>
</organism>
<feature type="compositionally biased region" description="Pro residues" evidence="10">
    <location>
        <begin position="247"/>
        <end position="275"/>
    </location>
</feature>
<evidence type="ECO:0000256" key="8">
    <source>
        <dbReference type="ARBA" id="ARBA00023032"/>
    </source>
</evidence>
<feature type="transmembrane region" description="Helical" evidence="11">
    <location>
        <begin position="24"/>
        <end position="52"/>
    </location>
</feature>
<keyword evidence="3" id="KW-1003">Cell membrane</keyword>
<dbReference type="GO" id="GO:0019344">
    <property type="term" value="P:cysteine biosynthetic process"/>
    <property type="evidence" value="ECO:0007669"/>
    <property type="project" value="TreeGrafter"/>
</dbReference>
<proteinExistence type="predicted"/>
<dbReference type="Proteomes" id="UP000183750">
    <property type="component" value="Unassembled WGS sequence"/>
</dbReference>
<dbReference type="InterPro" id="IPR050480">
    <property type="entry name" value="CysZ-like"/>
</dbReference>
<evidence type="ECO:0000256" key="6">
    <source>
        <dbReference type="ARBA" id="ARBA00022692"/>
    </source>
</evidence>
<accession>A0A1H4JQR5</accession>